<keyword evidence="3" id="KW-0547">Nucleotide-binding</keyword>
<proteinExistence type="predicted"/>
<keyword evidence="7" id="KW-0464">Manganese</keyword>
<dbReference type="GO" id="GO:0052618">
    <property type="term" value="F:coenzyme F420-0:L-glutamate ligase activity"/>
    <property type="evidence" value="ECO:0007669"/>
    <property type="project" value="TreeGrafter"/>
</dbReference>
<dbReference type="NCBIfam" id="TIGR01916">
    <property type="entry name" value="F420_cofE"/>
    <property type="match status" value="1"/>
</dbReference>
<dbReference type="PANTHER" id="PTHR47917">
    <property type="match status" value="1"/>
</dbReference>
<dbReference type="PANTHER" id="PTHR47917:SF1">
    <property type="entry name" value="COENZYME F420:L-GLUTAMATE LIGASE"/>
    <property type="match status" value="1"/>
</dbReference>
<evidence type="ECO:0000256" key="1">
    <source>
        <dbReference type="ARBA" id="ARBA00022598"/>
    </source>
</evidence>
<evidence type="ECO:0000256" key="3">
    <source>
        <dbReference type="ARBA" id="ARBA00022741"/>
    </source>
</evidence>
<accession>Q64AT1</accession>
<organism evidence="9">
    <name type="scientific">Uncultured archaeon GZfos26G2</name>
    <dbReference type="NCBI Taxonomy" id="3386331"/>
    <lineage>
        <taxon>Archaea</taxon>
        <taxon>Methanobacteriati</taxon>
        <taxon>Methanobacteriota</taxon>
        <taxon>Stenosarchaea group</taxon>
        <taxon>Methanomicrobia</taxon>
        <taxon>Candidatus Methanophagales</taxon>
        <taxon>Candidatus Methanophagaceae</taxon>
        <taxon>Candidatus Methanophaga</taxon>
    </lineage>
</organism>
<name>Q64AT1_UNCAG</name>
<dbReference type="EMBL" id="AY714851">
    <property type="protein sequence ID" value="AAU83496.1"/>
    <property type="molecule type" value="Genomic_DNA"/>
</dbReference>
<dbReference type="Pfam" id="PF01996">
    <property type="entry name" value="F420_ligase"/>
    <property type="match status" value="1"/>
</dbReference>
<dbReference type="InterPro" id="IPR002847">
    <property type="entry name" value="F420-0_gamma-glut_ligase-dom"/>
</dbReference>
<evidence type="ECO:0000256" key="4">
    <source>
        <dbReference type="ARBA" id="ARBA00022842"/>
    </source>
</evidence>
<gene>
    <name evidence="9" type="ORF">GZ29E12_8</name>
</gene>
<evidence type="ECO:0000256" key="5">
    <source>
        <dbReference type="ARBA" id="ARBA00022958"/>
    </source>
</evidence>
<dbReference type="InterPro" id="IPR008225">
    <property type="entry name" value="F420-0_g-glutamyl_ligase"/>
</dbReference>
<protein>
    <recommendedName>
        <fullName evidence="8">Coenzyme F420:L-glutamate ligase-like domain-containing protein</fullName>
    </recommendedName>
</protein>
<reference evidence="9" key="1">
    <citation type="journal article" date="2004" name="Science">
        <title>Reverse methanogenesis: testing the hypothesis with environmental genomics.</title>
        <authorList>
            <person name="Hallam S.J."/>
            <person name="Putnam N."/>
            <person name="Preston C.M."/>
            <person name="Detter J.C."/>
            <person name="Rokhsar D."/>
            <person name="Richardson P.M."/>
            <person name="DeLong E.F."/>
        </authorList>
    </citation>
    <scope>NUCLEOTIDE SEQUENCE</scope>
</reference>
<reference evidence="9" key="2">
    <citation type="submission" date="2004-08" db="EMBL/GenBank/DDBJ databases">
        <authorList>
            <person name="Putnam N."/>
            <person name="Detter J.C."/>
            <person name="Richardson P.M."/>
            <person name="Rokhsar D."/>
        </authorList>
    </citation>
    <scope>NUCLEOTIDE SEQUENCE</scope>
</reference>
<keyword evidence="1" id="KW-0436">Ligase</keyword>
<evidence type="ECO:0000256" key="6">
    <source>
        <dbReference type="ARBA" id="ARBA00023134"/>
    </source>
</evidence>
<keyword evidence="6" id="KW-0342">GTP-binding</keyword>
<evidence type="ECO:0000256" key="7">
    <source>
        <dbReference type="ARBA" id="ARBA00023211"/>
    </source>
</evidence>
<feature type="domain" description="Coenzyme F420:L-glutamate ligase-like" evidence="8">
    <location>
        <begin position="28"/>
        <end position="243"/>
    </location>
</feature>
<dbReference type="SUPFAM" id="SSF144010">
    <property type="entry name" value="CofE-like"/>
    <property type="match status" value="1"/>
</dbReference>
<evidence type="ECO:0000256" key="2">
    <source>
        <dbReference type="ARBA" id="ARBA00022723"/>
    </source>
</evidence>
<dbReference type="AlphaFoldDB" id="Q64AT1"/>
<evidence type="ECO:0000313" key="9">
    <source>
        <dbReference type="EMBL" id="AAU83496.1"/>
    </source>
</evidence>
<keyword evidence="4" id="KW-0460">Magnesium</keyword>
<sequence>MTNEIRGGMKKKVQEFAKHLELIGMDNLPEIKEGDDLTALFLNALEEKDMGLEGGDAIVFTSKIVSKSEGRVVDLLEVEVGEVAEQMAKDTDKDPRIAQLVLNEAKGVVRKMRNHIIVETKHGFVCANAGVDESNVEQGKAVLLPKDPQRSAYLLKQGLERRSGVEISVLLSDSFGRAFRDGVTGTCMGVSGIPALLDRRGEEDRFGKVAMVTKEAIADEICAAANIIMGEFKEGIPVVLVRGLKLKRCESDIKEVLFPREEDLFR</sequence>
<keyword evidence="5" id="KW-0630">Potassium</keyword>
<dbReference type="Gene3D" id="3.90.1660.10">
    <property type="entry name" value="CofE-like domain"/>
    <property type="match status" value="1"/>
</dbReference>
<keyword evidence="2" id="KW-0479">Metal-binding</keyword>
<evidence type="ECO:0000259" key="8">
    <source>
        <dbReference type="Pfam" id="PF01996"/>
    </source>
</evidence>
<dbReference type="GO" id="GO:0046872">
    <property type="term" value="F:metal ion binding"/>
    <property type="evidence" value="ECO:0007669"/>
    <property type="project" value="UniProtKB-KW"/>
</dbReference>
<dbReference type="GO" id="GO:0005525">
    <property type="term" value="F:GTP binding"/>
    <property type="evidence" value="ECO:0007669"/>
    <property type="project" value="UniProtKB-KW"/>
</dbReference>
<dbReference type="Gene3D" id="3.30.1330.100">
    <property type="entry name" value="CofE-like"/>
    <property type="match status" value="1"/>
</dbReference>